<organism evidence="2 3">
    <name type="scientific">Paractinoplanes rishiriensis</name>
    <dbReference type="NCBI Taxonomy" id="1050105"/>
    <lineage>
        <taxon>Bacteria</taxon>
        <taxon>Bacillati</taxon>
        <taxon>Actinomycetota</taxon>
        <taxon>Actinomycetes</taxon>
        <taxon>Micromonosporales</taxon>
        <taxon>Micromonosporaceae</taxon>
        <taxon>Paractinoplanes</taxon>
    </lineage>
</organism>
<evidence type="ECO:0000313" key="3">
    <source>
        <dbReference type="Proteomes" id="UP000636960"/>
    </source>
</evidence>
<dbReference type="Proteomes" id="UP000636960">
    <property type="component" value="Unassembled WGS sequence"/>
</dbReference>
<keyword evidence="3" id="KW-1185">Reference proteome</keyword>
<protein>
    <submittedName>
        <fullName evidence="2">Metal-dependent phosphohydrolase, HD subdomain protein</fullName>
    </submittedName>
</protein>
<name>A0A919JZC7_9ACTN</name>
<dbReference type="SUPFAM" id="SSF109604">
    <property type="entry name" value="HD-domain/PDEase-like"/>
    <property type="match status" value="1"/>
</dbReference>
<comment type="caution">
    <text evidence="2">The sequence shown here is derived from an EMBL/GenBank/DDBJ whole genome shotgun (WGS) entry which is preliminary data.</text>
</comment>
<evidence type="ECO:0000313" key="2">
    <source>
        <dbReference type="EMBL" id="GIE97710.1"/>
    </source>
</evidence>
<sequence length="186" mass="19824">MDGVGAARDLARFLLADLPERWRHTVGVARRAESLIGTLPAGDGAVLVAAAWLHDVGYAAPLRDTGFHPLDGARHVRAAGWSYRITGLVAHHSGAMCVARCRGLADQLAEFPQESSPTADALVYADQTVGPDGVVMTFEDRLADMLHRHGTGSPHAAAHHERAPLLRAAVLRVEDRLALARLVPAA</sequence>
<dbReference type="RefSeq" id="WP_203784745.1">
    <property type="nucleotide sequence ID" value="NZ_BOMV01000057.1"/>
</dbReference>
<feature type="domain" description="HD" evidence="1">
    <location>
        <begin position="21"/>
        <end position="99"/>
    </location>
</feature>
<dbReference type="AlphaFoldDB" id="A0A919JZC7"/>
<evidence type="ECO:0000259" key="1">
    <source>
        <dbReference type="Pfam" id="PF01966"/>
    </source>
</evidence>
<dbReference type="Pfam" id="PF01966">
    <property type="entry name" value="HD"/>
    <property type="match status" value="1"/>
</dbReference>
<dbReference type="EMBL" id="BOMV01000057">
    <property type="protein sequence ID" value="GIE97710.1"/>
    <property type="molecule type" value="Genomic_DNA"/>
</dbReference>
<gene>
    <name evidence="2" type="ORF">Ari01nite_51750</name>
</gene>
<dbReference type="InterPro" id="IPR006674">
    <property type="entry name" value="HD_domain"/>
</dbReference>
<proteinExistence type="predicted"/>
<reference evidence="2" key="1">
    <citation type="submission" date="2021-01" db="EMBL/GenBank/DDBJ databases">
        <title>Whole genome shotgun sequence of Actinoplanes rishiriensis NBRC 108556.</title>
        <authorList>
            <person name="Komaki H."/>
            <person name="Tamura T."/>
        </authorList>
    </citation>
    <scope>NUCLEOTIDE SEQUENCE</scope>
    <source>
        <strain evidence="2">NBRC 108556</strain>
    </source>
</reference>
<accession>A0A919JZC7</accession>
<dbReference type="Gene3D" id="1.10.3210.10">
    <property type="entry name" value="Hypothetical protein af1432"/>
    <property type="match status" value="1"/>
</dbReference>